<proteinExistence type="predicted"/>
<organism evidence="1 2">
    <name type="scientific">Naganishia cerealis</name>
    <dbReference type="NCBI Taxonomy" id="610337"/>
    <lineage>
        <taxon>Eukaryota</taxon>
        <taxon>Fungi</taxon>
        <taxon>Dikarya</taxon>
        <taxon>Basidiomycota</taxon>
        <taxon>Agaricomycotina</taxon>
        <taxon>Tremellomycetes</taxon>
        <taxon>Filobasidiales</taxon>
        <taxon>Filobasidiaceae</taxon>
        <taxon>Naganishia</taxon>
    </lineage>
</organism>
<sequence>MSNTLISGGRERAHPESTPTAKNALKLAAQSAKALHPPAATITPGTGGKAPPAFVHTTPAQPLSSRNAVASASTTGSAYQAPLPRDSRLGKYFEYDLSKLHNSKGGFLTEDDGTAGAGVKSVREVLKEKERERQMIREGEEPAIYPDTSPRCQECGTLEIDYQFLKVFDVRVCKACKNKFPEKYSLLTKTECREDYLLTDSELRDTSLLPHLLKANPHASTYSNMMLYLRFQVEAVAWEKWGGEEGLDAEWERREEQKRARKERKFEEGLKE</sequence>
<comment type="caution">
    <text evidence="1">The sequence shown here is derived from an EMBL/GenBank/DDBJ whole genome shotgun (WGS) entry which is preliminary data.</text>
</comment>
<dbReference type="Proteomes" id="UP001241377">
    <property type="component" value="Unassembled WGS sequence"/>
</dbReference>
<accession>A0ACC2UWW6</accession>
<gene>
    <name evidence="1" type="ORF">QFC19_009024</name>
</gene>
<keyword evidence="2" id="KW-1185">Reference proteome</keyword>
<reference evidence="1" key="1">
    <citation type="submission" date="2023-04" db="EMBL/GenBank/DDBJ databases">
        <title>Draft Genome sequencing of Naganishia species isolated from polar environments using Oxford Nanopore Technology.</title>
        <authorList>
            <person name="Leo P."/>
            <person name="Venkateswaran K."/>
        </authorList>
    </citation>
    <scope>NUCLEOTIDE SEQUENCE</scope>
    <source>
        <strain evidence="1">MNA-CCFEE 5261</strain>
    </source>
</reference>
<dbReference type="EMBL" id="JASBWR010000147">
    <property type="protein sequence ID" value="KAJ9091568.1"/>
    <property type="molecule type" value="Genomic_DNA"/>
</dbReference>
<evidence type="ECO:0000313" key="1">
    <source>
        <dbReference type="EMBL" id="KAJ9091568.1"/>
    </source>
</evidence>
<name>A0ACC2UWW6_9TREE</name>
<evidence type="ECO:0000313" key="2">
    <source>
        <dbReference type="Proteomes" id="UP001241377"/>
    </source>
</evidence>
<protein>
    <submittedName>
        <fullName evidence="1">Uncharacterized protein</fullName>
    </submittedName>
</protein>